<evidence type="ECO:0000313" key="4">
    <source>
        <dbReference type="Proteomes" id="UP000589626"/>
    </source>
</evidence>
<dbReference type="GO" id="GO:0050518">
    <property type="term" value="F:2-C-methyl-D-erythritol 4-phosphate cytidylyltransferase activity"/>
    <property type="evidence" value="ECO:0007669"/>
    <property type="project" value="UniProtKB-EC"/>
</dbReference>
<dbReference type="RefSeq" id="WP_343057805.1">
    <property type="nucleotide sequence ID" value="NZ_JACHWR010000001.1"/>
</dbReference>
<evidence type="ECO:0000313" key="3">
    <source>
        <dbReference type="EMBL" id="MBB3042167.1"/>
    </source>
</evidence>
<comment type="caution">
    <text evidence="3">The sequence shown here is derived from an EMBL/GenBank/DDBJ whole genome shotgun (WGS) entry which is preliminary data.</text>
</comment>
<reference evidence="3 4" key="1">
    <citation type="submission" date="2020-08" db="EMBL/GenBank/DDBJ databases">
        <title>Sequencing the genomes of 1000 actinobacteria strains.</title>
        <authorList>
            <person name="Klenk H.-P."/>
        </authorList>
    </citation>
    <scope>NUCLEOTIDE SEQUENCE [LARGE SCALE GENOMIC DNA]</scope>
    <source>
        <strain evidence="3 4">DSM 105498</strain>
    </source>
</reference>
<gene>
    <name evidence="3" type="ORF">FHU40_001968</name>
</gene>
<sequence>MEYDEPTPALGTVVDEGRGRLPYTLIHGEALVAAAAWALGEAGVTPVDAGTPWAALVASGEPFVLHDPLCPMTPPSFVADCVARAVERGCVVVGVRPVTDTVKVVEGGAVGETVDRDLLVTVASPIVLPATVVAALSGLPTTDFGALVTELRRRYPVELVEAPPAARRVGSADDVRVLEALTAP</sequence>
<accession>A0A7W4Z0R0</accession>
<dbReference type="Pfam" id="PF01128">
    <property type="entry name" value="IspD"/>
    <property type="match status" value="1"/>
</dbReference>
<dbReference type="Proteomes" id="UP000589626">
    <property type="component" value="Unassembled WGS sequence"/>
</dbReference>
<keyword evidence="1 3" id="KW-0808">Transferase</keyword>
<keyword evidence="2 3" id="KW-0548">Nucleotidyltransferase</keyword>
<keyword evidence="4" id="KW-1185">Reference proteome</keyword>
<protein>
    <submittedName>
        <fullName evidence="3">2-C-methyl-D-erythritol 4-phosphate cytidylyltransferase</fullName>
        <ecNumber evidence="3">2.7.7.60</ecNumber>
    </submittedName>
</protein>
<dbReference type="Gene3D" id="3.90.550.10">
    <property type="entry name" value="Spore Coat Polysaccharide Biosynthesis Protein SpsA, Chain A"/>
    <property type="match status" value="1"/>
</dbReference>
<dbReference type="InterPro" id="IPR029044">
    <property type="entry name" value="Nucleotide-diphossugar_trans"/>
</dbReference>
<name>A0A7W4Z0R0_9ACTN</name>
<dbReference type="EC" id="2.7.7.60" evidence="3"/>
<evidence type="ECO:0000256" key="1">
    <source>
        <dbReference type="ARBA" id="ARBA00022679"/>
    </source>
</evidence>
<proteinExistence type="predicted"/>
<dbReference type="EMBL" id="JACHWR010000001">
    <property type="protein sequence ID" value="MBB3042167.1"/>
    <property type="molecule type" value="Genomic_DNA"/>
</dbReference>
<evidence type="ECO:0000256" key="2">
    <source>
        <dbReference type="ARBA" id="ARBA00022695"/>
    </source>
</evidence>
<organism evidence="3 4">
    <name type="scientific">Nocardioides soli</name>
    <dbReference type="NCBI Taxonomy" id="1036020"/>
    <lineage>
        <taxon>Bacteria</taxon>
        <taxon>Bacillati</taxon>
        <taxon>Actinomycetota</taxon>
        <taxon>Actinomycetes</taxon>
        <taxon>Propionibacteriales</taxon>
        <taxon>Nocardioidaceae</taxon>
        <taxon>Nocardioides</taxon>
    </lineage>
</organism>
<dbReference type="AlphaFoldDB" id="A0A7W4Z0R0"/>
<dbReference type="InterPro" id="IPR034683">
    <property type="entry name" value="IspD/TarI"/>
</dbReference>
<dbReference type="SUPFAM" id="SSF53448">
    <property type="entry name" value="Nucleotide-diphospho-sugar transferases"/>
    <property type="match status" value="1"/>
</dbReference>